<evidence type="ECO:0000313" key="2">
    <source>
        <dbReference type="Proteomes" id="UP000051936"/>
    </source>
</evidence>
<dbReference type="EMBL" id="LJYG01000111">
    <property type="protein sequence ID" value="KRQ02072.1"/>
    <property type="molecule type" value="Genomic_DNA"/>
</dbReference>
<evidence type="ECO:0000313" key="1">
    <source>
        <dbReference type="EMBL" id="KRQ02072.1"/>
    </source>
</evidence>
<comment type="caution">
    <text evidence="1">The sequence shown here is derived from an EMBL/GenBank/DDBJ whole genome shotgun (WGS) entry which is preliminary data.</text>
</comment>
<dbReference type="AlphaFoldDB" id="A0A0R3CWS4"/>
<gene>
    <name evidence="1" type="ORF">AOQ71_36410</name>
</gene>
<keyword evidence="2" id="KW-1185">Reference proteome</keyword>
<name>A0A0R3CWS4_9BRAD</name>
<organism evidence="1 2">
    <name type="scientific">Bradyrhizobium manausense</name>
    <dbReference type="NCBI Taxonomy" id="989370"/>
    <lineage>
        <taxon>Bacteria</taxon>
        <taxon>Pseudomonadati</taxon>
        <taxon>Pseudomonadota</taxon>
        <taxon>Alphaproteobacteria</taxon>
        <taxon>Hyphomicrobiales</taxon>
        <taxon>Nitrobacteraceae</taxon>
        <taxon>Bradyrhizobium</taxon>
    </lineage>
</organism>
<reference evidence="1 2" key="1">
    <citation type="submission" date="2015-09" db="EMBL/GenBank/DDBJ databases">
        <title>Draft Genome Sequence of Bradyrhizobium manausense Strain BR 3351T, a Novel Symbiotic Nitrogen-Fixing Alphaproteobacterium Isolated from Brazilian Amazon Rain Forest.</title>
        <authorList>
            <person name="De Araujo J.L."/>
            <person name="Zilli J.E."/>
        </authorList>
    </citation>
    <scope>NUCLEOTIDE SEQUENCE [LARGE SCALE GENOMIC DNA]</scope>
    <source>
        <strain evidence="1 2">BR3351</strain>
    </source>
</reference>
<sequence length="96" mass="10817">MRALVLDDAKTISHCLLELRGTALDDTALRPVMDIQTGRAYTDEQSSVWALRAPAAGGRGSRRRQEPFWSVYRISQSHLGPISRSRMTLHWPSSPR</sequence>
<proteinExistence type="predicted"/>
<protein>
    <submittedName>
        <fullName evidence="1">Uncharacterized protein</fullName>
    </submittedName>
</protein>
<dbReference type="STRING" id="989370.AOQ71_36410"/>
<accession>A0A0R3CWS4</accession>
<dbReference type="Proteomes" id="UP000051936">
    <property type="component" value="Unassembled WGS sequence"/>
</dbReference>